<keyword evidence="2" id="KW-1185">Reference proteome</keyword>
<sequence>MSRDVNVPPALVAQQTGAWCFAAAEQMARAYYGLPVLNQYEIAYNSLMQLVGAMAPPHLANWNNATLLDLMNGVVADITPAQLAVSGNPPNPNSQRVALVQNTMGAFNIAPFAGASLGGQATQGNFRADIEANKIVVIGNFIHYYVVYGYNDINGFDLKVRDPMPTGVGGLSTTVPYANFNAWHAKVVIRF</sequence>
<dbReference type="RefSeq" id="WP_073473666.1">
    <property type="nucleotide sequence ID" value="NZ_FQZU01000004.1"/>
</dbReference>
<dbReference type="EMBL" id="FQZU01000004">
    <property type="protein sequence ID" value="SHJ10729.1"/>
    <property type="molecule type" value="Genomic_DNA"/>
</dbReference>
<protein>
    <recommendedName>
        <fullName evidence="3">Peptidase C39-like domain-containing protein</fullName>
    </recommendedName>
</protein>
<organism evidence="1 2">
    <name type="scientific">Desulfatibacillum alkenivorans DSM 16219</name>
    <dbReference type="NCBI Taxonomy" id="1121393"/>
    <lineage>
        <taxon>Bacteria</taxon>
        <taxon>Pseudomonadati</taxon>
        <taxon>Thermodesulfobacteriota</taxon>
        <taxon>Desulfobacteria</taxon>
        <taxon>Desulfobacterales</taxon>
        <taxon>Desulfatibacillaceae</taxon>
        <taxon>Desulfatibacillum</taxon>
    </lineage>
</organism>
<name>A0A1M6GLA7_9BACT</name>
<dbReference type="Proteomes" id="UP000183994">
    <property type="component" value="Unassembled WGS sequence"/>
</dbReference>
<dbReference type="OrthoDB" id="8290290at2"/>
<reference evidence="2" key="1">
    <citation type="submission" date="2016-11" db="EMBL/GenBank/DDBJ databases">
        <authorList>
            <person name="Varghese N."/>
            <person name="Submissions S."/>
        </authorList>
    </citation>
    <scope>NUCLEOTIDE SEQUENCE [LARGE SCALE GENOMIC DNA]</scope>
    <source>
        <strain evidence="2">DSM 16219</strain>
    </source>
</reference>
<evidence type="ECO:0000313" key="1">
    <source>
        <dbReference type="EMBL" id="SHJ10729.1"/>
    </source>
</evidence>
<gene>
    <name evidence="1" type="ORF">SAMN02745216_01042</name>
</gene>
<evidence type="ECO:0000313" key="2">
    <source>
        <dbReference type="Proteomes" id="UP000183994"/>
    </source>
</evidence>
<proteinExistence type="predicted"/>
<dbReference type="AlphaFoldDB" id="A0A1M6GLA7"/>
<accession>A0A1M6GLA7</accession>
<evidence type="ECO:0008006" key="3">
    <source>
        <dbReference type="Google" id="ProtNLM"/>
    </source>
</evidence>